<dbReference type="AlphaFoldDB" id="A0A0A0UTW9"/>
<keyword evidence="4" id="KW-0614">Plasmid</keyword>
<accession>A0A0A0UTW9</accession>
<reference evidence="4" key="1">
    <citation type="journal article" date="2014" name="Genome Biol. Evol.">
        <title>Three classes of plasmid (47-63 kb) carry the type B neurotoxin gene cluster of group II Clostridium botulinum.</title>
        <authorList>
            <person name="Carter A.T."/>
            <person name="Austin J.W."/>
            <person name="Weedmark K.A."/>
            <person name="Corbett C."/>
            <person name="Peck M.W."/>
        </authorList>
    </citation>
    <scope>NUCLEOTIDE SEQUENCE</scope>
    <source>
        <strain evidence="2">KapchunkaB2</strain>
        <strain evidence="3">KapchunkaB3</strain>
        <strain evidence="4">KapchunkaB8</strain>
        <plasmid evidence="2">pKAPB2</plasmid>
        <plasmid evidence="3">pKAPB3</plasmid>
        <plasmid evidence="4">pKAPB8</plasmid>
    </source>
</reference>
<feature type="transmembrane region" description="Helical" evidence="1">
    <location>
        <begin position="20"/>
        <end position="38"/>
    </location>
</feature>
<proteinExistence type="predicted"/>
<evidence type="ECO:0000313" key="2">
    <source>
        <dbReference type="EMBL" id="AIW54687.1"/>
    </source>
</evidence>
<dbReference type="EMBL" id="KJ776583">
    <property type="protein sequence ID" value="AIW54936.1"/>
    <property type="molecule type" value="Genomic_DNA"/>
</dbReference>
<keyword evidence="1" id="KW-0472">Membrane</keyword>
<organism evidence="4">
    <name type="scientific">Clostridium botulinum</name>
    <dbReference type="NCBI Taxonomy" id="1491"/>
    <lineage>
        <taxon>Bacteria</taxon>
        <taxon>Bacillati</taxon>
        <taxon>Bacillota</taxon>
        <taxon>Clostridia</taxon>
        <taxon>Eubacteriales</taxon>
        <taxon>Clostridiaceae</taxon>
        <taxon>Clostridium</taxon>
    </lineage>
</organism>
<keyword evidence="1" id="KW-1133">Transmembrane helix</keyword>
<evidence type="ECO:0000256" key="1">
    <source>
        <dbReference type="SAM" id="Phobius"/>
    </source>
</evidence>
<dbReference type="EMBL" id="KJ776579">
    <property type="protein sequence ID" value="AIW54687.1"/>
    <property type="molecule type" value="Genomic_DNA"/>
</dbReference>
<geneLocation type="plasmid" evidence="3">
    <name>pKAPB3</name>
</geneLocation>
<protein>
    <submittedName>
        <fullName evidence="4">Uncharacterized protein</fullName>
    </submittedName>
</protein>
<evidence type="ECO:0000313" key="4">
    <source>
        <dbReference type="EMBL" id="AIW54991.1"/>
    </source>
</evidence>
<sequence>MSLGNLTLSLIKFFQSFDKFINSLLKFFYISYFFRQIFNQYFFSNNRF</sequence>
<keyword evidence="1" id="KW-0812">Transmembrane</keyword>
<name>A0A0A0UTW9_CLOBO</name>
<geneLocation type="plasmid" evidence="2">
    <name>pKAPB2</name>
</geneLocation>
<geneLocation type="plasmid" evidence="4">
    <name>pKAPB8</name>
</geneLocation>
<dbReference type="EMBL" id="KJ776584">
    <property type="protein sequence ID" value="AIW54991.1"/>
    <property type="molecule type" value="Genomic_DNA"/>
</dbReference>
<evidence type="ECO:0000313" key="3">
    <source>
        <dbReference type="EMBL" id="AIW54936.1"/>
    </source>
</evidence>